<proteinExistence type="predicted"/>
<organism evidence="3 4">
    <name type="scientific">Vermiconidia calcicola</name>
    <dbReference type="NCBI Taxonomy" id="1690605"/>
    <lineage>
        <taxon>Eukaryota</taxon>
        <taxon>Fungi</taxon>
        <taxon>Dikarya</taxon>
        <taxon>Ascomycota</taxon>
        <taxon>Pezizomycotina</taxon>
        <taxon>Dothideomycetes</taxon>
        <taxon>Dothideomycetidae</taxon>
        <taxon>Mycosphaerellales</taxon>
        <taxon>Extremaceae</taxon>
        <taxon>Vermiconidia</taxon>
    </lineage>
</organism>
<feature type="domain" description="DUF7924" evidence="2">
    <location>
        <begin position="139"/>
        <end position="320"/>
    </location>
</feature>
<reference evidence="3 4" key="1">
    <citation type="submission" date="2023-06" db="EMBL/GenBank/DDBJ databases">
        <title>Black Yeasts Isolated from many extreme environments.</title>
        <authorList>
            <person name="Coleine C."/>
            <person name="Stajich J.E."/>
            <person name="Selbmann L."/>
        </authorList>
    </citation>
    <scope>NUCLEOTIDE SEQUENCE [LARGE SCALE GENOMIC DNA]</scope>
    <source>
        <strain evidence="3 4">CCFEE 5887</strain>
    </source>
</reference>
<dbReference type="Pfam" id="PF25545">
    <property type="entry name" value="DUF7924"/>
    <property type="match status" value="1"/>
</dbReference>
<feature type="region of interest" description="Disordered" evidence="1">
    <location>
        <begin position="1"/>
        <end position="29"/>
    </location>
</feature>
<protein>
    <recommendedName>
        <fullName evidence="2">DUF7924 domain-containing protein</fullName>
    </recommendedName>
</protein>
<dbReference type="AlphaFoldDB" id="A0AAV9QDY9"/>
<keyword evidence="4" id="KW-1185">Reference proteome</keyword>
<gene>
    <name evidence="3" type="ORF">LTR25_003457</name>
</gene>
<evidence type="ECO:0000313" key="3">
    <source>
        <dbReference type="EMBL" id="KAK5539752.1"/>
    </source>
</evidence>
<name>A0AAV9QDY9_9PEZI</name>
<feature type="compositionally biased region" description="Low complexity" evidence="1">
    <location>
        <begin position="17"/>
        <end position="27"/>
    </location>
</feature>
<sequence>MPLSRPNSLSDKRHSRNASSSTTTSSLSERRTSFGSCNYRSIILEPNHIIVEDQQMDDERWSRLAFALGIPFGDSCRPSPAATKFAQQMNSRRTVSSKEATELLISLLVSIAKDHTNMKCRTNTTFYRDGVPDEVPDFEIDDGWKMQLPTPRPAITLGYSKTSFTTHQLELQQGIIANSKNEPCDLHKLSQPVPDVYWPFFVVEVLEDSMLAARNACAGSAATCNNALMIFAGAAQEPQKAYHDMNFLWNLSKAAQSFSLAINGKTACLNTHNSEGCLPHAVAVIRTYRLDDENEVEALAARIGSILVWAENCRLQSIHDLLTNFDRRVKLAQNTVDKSNDWYAPSELANFGVVPKSTMTVIREVLAESLPRWARTY</sequence>
<evidence type="ECO:0000259" key="2">
    <source>
        <dbReference type="Pfam" id="PF25545"/>
    </source>
</evidence>
<evidence type="ECO:0000256" key="1">
    <source>
        <dbReference type="SAM" id="MobiDB-lite"/>
    </source>
</evidence>
<accession>A0AAV9QDY9</accession>
<dbReference type="EMBL" id="JAXLQG010000005">
    <property type="protein sequence ID" value="KAK5539752.1"/>
    <property type="molecule type" value="Genomic_DNA"/>
</dbReference>
<evidence type="ECO:0000313" key="4">
    <source>
        <dbReference type="Proteomes" id="UP001345827"/>
    </source>
</evidence>
<dbReference type="Proteomes" id="UP001345827">
    <property type="component" value="Unassembled WGS sequence"/>
</dbReference>
<dbReference type="InterPro" id="IPR057684">
    <property type="entry name" value="DUF7924"/>
</dbReference>
<comment type="caution">
    <text evidence="3">The sequence shown here is derived from an EMBL/GenBank/DDBJ whole genome shotgun (WGS) entry which is preliminary data.</text>
</comment>